<dbReference type="Gramene" id="OMO50218">
    <property type="protein sequence ID" value="OMO50218"/>
    <property type="gene ID" value="CCACVL1_30567"/>
</dbReference>
<comment type="caution">
    <text evidence="2">The sequence shown here is derived from an EMBL/GenBank/DDBJ whole genome shotgun (WGS) entry which is preliminary data.</text>
</comment>
<evidence type="ECO:0000256" key="1">
    <source>
        <dbReference type="SAM" id="MobiDB-lite"/>
    </source>
</evidence>
<evidence type="ECO:0000313" key="3">
    <source>
        <dbReference type="Proteomes" id="UP000188268"/>
    </source>
</evidence>
<feature type="compositionally biased region" description="Basic and acidic residues" evidence="1">
    <location>
        <begin position="34"/>
        <end position="53"/>
    </location>
</feature>
<protein>
    <submittedName>
        <fullName evidence="2">Uncharacterized protein</fullName>
    </submittedName>
</protein>
<dbReference type="EMBL" id="AWWV01016235">
    <property type="protein sequence ID" value="OMO50218.1"/>
    <property type="molecule type" value="Genomic_DNA"/>
</dbReference>
<reference evidence="2 3" key="1">
    <citation type="submission" date="2013-09" db="EMBL/GenBank/DDBJ databases">
        <title>Corchorus capsularis genome sequencing.</title>
        <authorList>
            <person name="Alam M."/>
            <person name="Haque M.S."/>
            <person name="Islam M.S."/>
            <person name="Emdad E.M."/>
            <person name="Islam M.M."/>
            <person name="Ahmed B."/>
            <person name="Halim A."/>
            <person name="Hossen Q.M.M."/>
            <person name="Hossain M.Z."/>
            <person name="Ahmed R."/>
            <person name="Khan M.M."/>
            <person name="Islam R."/>
            <person name="Rashid M.M."/>
            <person name="Khan S.A."/>
            <person name="Rahman M.S."/>
            <person name="Alam M."/>
        </authorList>
    </citation>
    <scope>NUCLEOTIDE SEQUENCE [LARGE SCALE GENOMIC DNA]</scope>
    <source>
        <strain evidence="3">cv. CVL-1</strain>
        <tissue evidence="2">Whole seedling</tissue>
    </source>
</reference>
<sequence>MATISGELEGRWRSLTTPMRDVVAWRRFKMRGVASKEENKKRTEMGRRRREGERVDEEEK</sequence>
<keyword evidence="3" id="KW-1185">Reference proteome</keyword>
<gene>
    <name evidence="2" type="ORF">CCACVL1_30567</name>
</gene>
<dbReference type="AlphaFoldDB" id="A0A1R3FWH9"/>
<name>A0A1R3FWH9_COCAP</name>
<feature type="region of interest" description="Disordered" evidence="1">
    <location>
        <begin position="33"/>
        <end position="60"/>
    </location>
</feature>
<evidence type="ECO:0000313" key="2">
    <source>
        <dbReference type="EMBL" id="OMO50218.1"/>
    </source>
</evidence>
<proteinExistence type="predicted"/>
<accession>A0A1R3FWH9</accession>
<dbReference type="Proteomes" id="UP000188268">
    <property type="component" value="Unassembled WGS sequence"/>
</dbReference>
<organism evidence="2 3">
    <name type="scientific">Corchorus capsularis</name>
    <name type="common">Jute</name>
    <dbReference type="NCBI Taxonomy" id="210143"/>
    <lineage>
        <taxon>Eukaryota</taxon>
        <taxon>Viridiplantae</taxon>
        <taxon>Streptophyta</taxon>
        <taxon>Embryophyta</taxon>
        <taxon>Tracheophyta</taxon>
        <taxon>Spermatophyta</taxon>
        <taxon>Magnoliopsida</taxon>
        <taxon>eudicotyledons</taxon>
        <taxon>Gunneridae</taxon>
        <taxon>Pentapetalae</taxon>
        <taxon>rosids</taxon>
        <taxon>malvids</taxon>
        <taxon>Malvales</taxon>
        <taxon>Malvaceae</taxon>
        <taxon>Grewioideae</taxon>
        <taxon>Apeibeae</taxon>
        <taxon>Corchorus</taxon>
    </lineage>
</organism>